<dbReference type="SUPFAM" id="SSF53756">
    <property type="entry name" value="UDP-Glycosyltransferase/glycogen phosphorylase"/>
    <property type="match status" value="1"/>
</dbReference>
<dbReference type="InterPro" id="IPR055259">
    <property type="entry name" value="YkvP/CgeB_Glyco_trans-like"/>
</dbReference>
<comment type="caution">
    <text evidence="2">The sequence shown here is derived from an EMBL/GenBank/DDBJ whole genome shotgun (WGS) entry which is preliminary data.</text>
</comment>
<evidence type="ECO:0000313" key="2">
    <source>
        <dbReference type="EMBL" id="MBN3555017.1"/>
    </source>
</evidence>
<reference evidence="2 3" key="1">
    <citation type="submission" date="2021-01" db="EMBL/GenBank/DDBJ databases">
        <title>Genome Sequencing of Type Strains.</title>
        <authorList>
            <person name="Lemaire J.F."/>
            <person name="Inderbitzin P."/>
            <person name="Collins S.B."/>
            <person name="Wespe N."/>
            <person name="Knight-Connoni V."/>
        </authorList>
    </citation>
    <scope>NUCLEOTIDE SEQUENCE [LARGE SCALE GENOMIC DNA]</scope>
    <source>
        <strain evidence="2 3">DSM 23009</strain>
    </source>
</reference>
<keyword evidence="3" id="KW-1185">Reference proteome</keyword>
<evidence type="ECO:0000259" key="1">
    <source>
        <dbReference type="Pfam" id="PF13524"/>
    </source>
</evidence>
<dbReference type="RefSeq" id="WP_205725968.1">
    <property type="nucleotide sequence ID" value="NZ_JAFHKR010000039.1"/>
</dbReference>
<organism evidence="2 3">
    <name type="scientific">Fictibacillus nanhaiensis</name>
    <dbReference type="NCBI Taxonomy" id="742169"/>
    <lineage>
        <taxon>Bacteria</taxon>
        <taxon>Bacillati</taxon>
        <taxon>Bacillota</taxon>
        <taxon>Bacilli</taxon>
        <taxon>Bacillales</taxon>
        <taxon>Fictibacillaceae</taxon>
        <taxon>Fictibacillus</taxon>
    </lineage>
</organism>
<dbReference type="EMBL" id="JAFHKR010000039">
    <property type="protein sequence ID" value="MBN3555017.1"/>
    <property type="molecule type" value="Genomic_DNA"/>
</dbReference>
<gene>
    <name evidence="2" type="ORF">JYA63_12115</name>
</gene>
<name>A0ABS2ZR87_9BACL</name>
<sequence length="307" mass="36034">MRKINLLFITKDRSQQLERSSFYLEQELAKLTNLITWQHDGDIKFILDQLSIKPDFILLNDYKPEYRPFIRGLKNLSIPHGTLMHDLHYKLSKRNVLIHEEKPALIFCHYREAFNRWLPDHINRFVWFPHHVPEGIFQPYSIPKEIPLLLMGATFSHIYPFRHYLLQQLKSDPRFVYYSHPGYGIAGKGIAGESYATTISRAKIFLTCDSIHHFPLLKYFEVLACGTLLAAPASDELIDLGFIDGQTFVAIDETNFKEKLDYFLMNDNHREQIIQSGLQLIRQKHTTEIRAKEMVLTIQQFLQNSTR</sequence>
<protein>
    <submittedName>
        <fullName evidence="2">Glycosyltransferase family 1 protein</fullName>
    </submittedName>
</protein>
<dbReference type="Proteomes" id="UP001296923">
    <property type="component" value="Unassembled WGS sequence"/>
</dbReference>
<accession>A0ABS2ZR87</accession>
<evidence type="ECO:0000313" key="3">
    <source>
        <dbReference type="Proteomes" id="UP001296923"/>
    </source>
</evidence>
<proteinExistence type="predicted"/>
<feature type="domain" description="Spore protein YkvP/CgeB glycosyl transferase-like" evidence="1">
    <location>
        <begin position="165"/>
        <end position="294"/>
    </location>
</feature>
<dbReference type="Pfam" id="PF13524">
    <property type="entry name" value="Glyco_trans_1_2"/>
    <property type="match status" value="1"/>
</dbReference>